<evidence type="ECO:0000313" key="5">
    <source>
        <dbReference type="Proteomes" id="UP000256343"/>
    </source>
</evidence>
<name>A0A336JU81_9BRAD</name>
<dbReference type="OrthoDB" id="558011at2"/>
<evidence type="ECO:0000313" key="3">
    <source>
        <dbReference type="EMBL" id="SSW92293.1"/>
    </source>
</evidence>
<feature type="transmembrane region" description="Helical" evidence="1">
    <location>
        <begin position="48"/>
        <end position="71"/>
    </location>
</feature>
<keyword evidence="1" id="KW-0812">Transmembrane</keyword>
<reference evidence="3 4" key="1">
    <citation type="submission" date="2017-08" db="EMBL/GenBank/DDBJ databases">
        <authorList>
            <person name="de Groot N.N."/>
        </authorList>
    </citation>
    <scope>NUCLEOTIDE SEQUENCE [LARGE SCALE GENOMIC DNA]</scope>
    <source>
        <strain evidence="3 4">JA575</strain>
    </source>
</reference>
<keyword evidence="1" id="KW-1133">Transmembrane helix</keyword>
<dbReference type="Pfam" id="PF11750">
    <property type="entry name" value="DUF3307"/>
    <property type="match status" value="1"/>
</dbReference>
<dbReference type="InterPro" id="IPR021737">
    <property type="entry name" value="Phage_phiKZ_Orf197"/>
</dbReference>
<dbReference type="AlphaFoldDB" id="A0A336JU81"/>
<evidence type="ECO:0000313" key="4">
    <source>
        <dbReference type="Proteomes" id="UP000252631"/>
    </source>
</evidence>
<feature type="transmembrane region" description="Helical" evidence="1">
    <location>
        <begin position="107"/>
        <end position="132"/>
    </location>
</feature>
<protein>
    <submittedName>
        <fullName evidence="3">Uncharacterized protein DUF3307</fullName>
    </submittedName>
</protein>
<dbReference type="Proteomes" id="UP000252631">
    <property type="component" value="Unassembled WGS sequence"/>
</dbReference>
<gene>
    <name evidence="2" type="ORF">BJ125_11846</name>
    <name evidence="3" type="ORF">SAMN05892882_11846</name>
</gene>
<accession>A0A336JU81</accession>
<feature type="transmembrane region" description="Helical" evidence="1">
    <location>
        <begin position="6"/>
        <end position="28"/>
    </location>
</feature>
<sequence length="135" mass="15141">MILPDLSSSIALGALLYWMLLLTVKHVFADFIFQNRWMAMGKDAKTGWALPLLAHCSVHLAMTTLLMLILAPRFWYVGVIDFLIHLAIDRLKGFIVASYDVTNQDTVFWWLIGTDQALHHLTGFGLAILLAANNA</sequence>
<dbReference type="RefSeq" id="WP_114359536.1">
    <property type="nucleotide sequence ID" value="NZ_QRDT01000018.1"/>
</dbReference>
<keyword evidence="1" id="KW-0472">Membrane</keyword>
<dbReference type="EMBL" id="UFQQ01000018">
    <property type="protein sequence ID" value="SSW92293.1"/>
    <property type="molecule type" value="Genomic_DNA"/>
</dbReference>
<proteinExistence type="predicted"/>
<evidence type="ECO:0000313" key="2">
    <source>
        <dbReference type="EMBL" id="RED29687.1"/>
    </source>
</evidence>
<keyword evidence="5" id="KW-1185">Reference proteome</keyword>
<dbReference type="EMBL" id="QRDT01000018">
    <property type="protein sequence ID" value="RED29687.1"/>
    <property type="molecule type" value="Genomic_DNA"/>
</dbReference>
<dbReference type="Proteomes" id="UP000256343">
    <property type="component" value="Unassembled WGS sequence"/>
</dbReference>
<organism evidence="3 4">
    <name type="scientific">Rhodopseudomonas pentothenatexigens</name>
    <dbReference type="NCBI Taxonomy" id="999699"/>
    <lineage>
        <taxon>Bacteria</taxon>
        <taxon>Pseudomonadati</taxon>
        <taxon>Pseudomonadota</taxon>
        <taxon>Alphaproteobacteria</taxon>
        <taxon>Hyphomicrobiales</taxon>
        <taxon>Nitrobacteraceae</taxon>
        <taxon>Rhodopseudomonas</taxon>
    </lineage>
</organism>
<reference evidence="2 5" key="2">
    <citation type="submission" date="2018-07" db="EMBL/GenBank/DDBJ databases">
        <title>Genomic Encyclopedia of Archaeal and Bacterial Type Strains, Phase II (KMG-II): from individual species to whole genera.</title>
        <authorList>
            <person name="Goeker M."/>
        </authorList>
    </citation>
    <scope>NUCLEOTIDE SEQUENCE [LARGE SCALE GENOMIC DNA]</scope>
    <source>
        <strain evidence="2 5">JA575</strain>
    </source>
</reference>
<evidence type="ECO:0000256" key="1">
    <source>
        <dbReference type="SAM" id="Phobius"/>
    </source>
</evidence>